<feature type="signal peptide" evidence="1">
    <location>
        <begin position="1"/>
        <end position="26"/>
    </location>
</feature>
<evidence type="ECO:0000313" key="3">
    <source>
        <dbReference type="EnsemblMetazoa" id="CapteP193219"/>
    </source>
</evidence>
<dbReference type="AlphaFoldDB" id="R7VHY2"/>
<dbReference type="Proteomes" id="UP000014760">
    <property type="component" value="Unassembled WGS sequence"/>
</dbReference>
<name>R7VHY2_CAPTE</name>
<reference evidence="4" key="1">
    <citation type="submission" date="2012-12" db="EMBL/GenBank/DDBJ databases">
        <authorList>
            <person name="Hellsten U."/>
            <person name="Grimwood J."/>
            <person name="Chapman J.A."/>
            <person name="Shapiro H."/>
            <person name="Aerts A."/>
            <person name="Otillar R.P."/>
            <person name="Terry A.Y."/>
            <person name="Boore J.L."/>
            <person name="Simakov O."/>
            <person name="Marletaz F."/>
            <person name="Cho S.-J."/>
            <person name="Edsinger-Gonzales E."/>
            <person name="Havlak P."/>
            <person name="Kuo D.-H."/>
            <person name="Larsson T."/>
            <person name="Lv J."/>
            <person name="Arendt D."/>
            <person name="Savage R."/>
            <person name="Osoegawa K."/>
            <person name="de Jong P."/>
            <person name="Lindberg D.R."/>
            <person name="Seaver E.C."/>
            <person name="Weisblat D.A."/>
            <person name="Putnam N.H."/>
            <person name="Grigoriev I.V."/>
            <person name="Rokhsar D.S."/>
        </authorList>
    </citation>
    <scope>NUCLEOTIDE SEQUENCE</scope>
    <source>
        <strain evidence="4">I ESC-2004</strain>
    </source>
</reference>
<evidence type="ECO:0000313" key="4">
    <source>
        <dbReference type="Proteomes" id="UP000014760"/>
    </source>
</evidence>
<protein>
    <submittedName>
        <fullName evidence="2 3">Uncharacterized protein</fullName>
    </submittedName>
</protein>
<dbReference type="HOGENOM" id="CLU_1950810_0_0_1"/>
<dbReference type="EMBL" id="AMQN01017757">
    <property type="status" value="NOT_ANNOTATED_CDS"/>
    <property type="molecule type" value="Genomic_DNA"/>
</dbReference>
<gene>
    <name evidence="2" type="ORF">CAPTEDRAFT_193219</name>
</gene>
<reference evidence="3" key="3">
    <citation type="submission" date="2015-06" db="UniProtKB">
        <authorList>
            <consortium name="EnsemblMetazoa"/>
        </authorList>
    </citation>
    <scope>IDENTIFICATION</scope>
</reference>
<keyword evidence="1" id="KW-0732">Signal</keyword>
<keyword evidence="4" id="KW-1185">Reference proteome</keyword>
<evidence type="ECO:0000313" key="2">
    <source>
        <dbReference type="EMBL" id="ELU15916.1"/>
    </source>
</evidence>
<dbReference type="EnsemblMetazoa" id="CapteT193219">
    <property type="protein sequence ID" value="CapteP193219"/>
    <property type="gene ID" value="CapteG193219"/>
</dbReference>
<accession>R7VHY2</accession>
<dbReference type="EMBL" id="KB293488">
    <property type="protein sequence ID" value="ELU15916.1"/>
    <property type="molecule type" value="Genomic_DNA"/>
</dbReference>
<reference evidence="2 4" key="2">
    <citation type="journal article" date="2013" name="Nature">
        <title>Insights into bilaterian evolution from three spiralian genomes.</title>
        <authorList>
            <person name="Simakov O."/>
            <person name="Marletaz F."/>
            <person name="Cho S.J."/>
            <person name="Edsinger-Gonzales E."/>
            <person name="Havlak P."/>
            <person name="Hellsten U."/>
            <person name="Kuo D.H."/>
            <person name="Larsson T."/>
            <person name="Lv J."/>
            <person name="Arendt D."/>
            <person name="Savage R."/>
            <person name="Osoegawa K."/>
            <person name="de Jong P."/>
            <person name="Grimwood J."/>
            <person name="Chapman J.A."/>
            <person name="Shapiro H."/>
            <person name="Aerts A."/>
            <person name="Otillar R.P."/>
            <person name="Terry A.Y."/>
            <person name="Boore J.L."/>
            <person name="Grigoriev I.V."/>
            <person name="Lindberg D.R."/>
            <person name="Seaver E.C."/>
            <person name="Weisblat D.A."/>
            <person name="Putnam N.H."/>
            <person name="Rokhsar D.S."/>
        </authorList>
    </citation>
    <scope>NUCLEOTIDE SEQUENCE</scope>
    <source>
        <strain evidence="2 4">I ESC-2004</strain>
    </source>
</reference>
<evidence type="ECO:0000256" key="1">
    <source>
        <dbReference type="SAM" id="SignalP"/>
    </source>
</evidence>
<sequence length="129" mass="14175">MAKLAACLPLGLLLAILLPCCQFMISQIPDHAVIISQTQKLDTELLEFIDKASGIDQFKKAYNDKKDDIIFDETDGAQMVQDLAQKLGELLSKKIAALNESVTTAEMIAADYKWNTALTVKIGGIYLIN</sequence>
<organism evidence="2">
    <name type="scientific">Capitella teleta</name>
    <name type="common">Polychaete worm</name>
    <dbReference type="NCBI Taxonomy" id="283909"/>
    <lineage>
        <taxon>Eukaryota</taxon>
        <taxon>Metazoa</taxon>
        <taxon>Spiralia</taxon>
        <taxon>Lophotrochozoa</taxon>
        <taxon>Annelida</taxon>
        <taxon>Polychaeta</taxon>
        <taxon>Sedentaria</taxon>
        <taxon>Scolecida</taxon>
        <taxon>Capitellidae</taxon>
        <taxon>Capitella</taxon>
    </lineage>
</organism>
<proteinExistence type="predicted"/>
<feature type="chain" id="PRO_5008789108" evidence="1">
    <location>
        <begin position="27"/>
        <end position="129"/>
    </location>
</feature>